<dbReference type="PANTHER" id="PTHR42850">
    <property type="entry name" value="METALLOPHOSPHOESTERASE"/>
    <property type="match status" value="1"/>
</dbReference>
<dbReference type="InterPro" id="IPR011152">
    <property type="entry name" value="Pesterase_MJ0912"/>
</dbReference>
<comment type="similarity">
    <text evidence="1">Belongs to the metallophosphoesterase superfamily. YfcE family.</text>
</comment>
<evidence type="ECO:0000313" key="3">
    <source>
        <dbReference type="EMBL" id="HGU33408.1"/>
    </source>
</evidence>
<evidence type="ECO:0000256" key="1">
    <source>
        <dbReference type="ARBA" id="ARBA00008950"/>
    </source>
</evidence>
<dbReference type="AlphaFoldDB" id="A0A7C4RT06"/>
<sequence>MKTCFFGDIHGNIWALEAVLRHAESLHAERLVCLGDWVGWLPFGDRTYERMIRLGIPSVSGNHDLMVAGVFPDHLHQTDRMQASAYNAALLSCRYPQSEALLTLASLPLQLDYPGMTVVHHSPFSLPKEDEAPAIIHFPYLDVKTLDASLSTWAEYPTPLIVSGHDHVPAVFELRQDDAGTGALSDRLLVHRPNDEAVFTIRMREGNRYWVKTGSVGGPYRDGVFAANSLVVDDGNATLSLHRIAYDAEQLRRNLDENRYFKHIHALDGYRR</sequence>
<reference evidence="3" key="1">
    <citation type="journal article" date="2020" name="mSystems">
        <title>Genome- and Community-Level Interaction Insights into Carbon Utilization and Element Cycling Functions of Hydrothermarchaeota in Hydrothermal Sediment.</title>
        <authorList>
            <person name="Zhou Z."/>
            <person name="Liu Y."/>
            <person name="Xu W."/>
            <person name="Pan J."/>
            <person name="Luo Z.H."/>
            <person name="Li M."/>
        </authorList>
    </citation>
    <scope>NUCLEOTIDE SEQUENCE [LARGE SCALE GENOMIC DNA]</scope>
    <source>
        <strain evidence="3">SpSt-477</strain>
    </source>
</reference>
<dbReference type="PANTHER" id="PTHR42850:SF2">
    <property type="entry name" value="BLL5683 PROTEIN"/>
    <property type="match status" value="1"/>
</dbReference>
<dbReference type="Gene3D" id="3.60.21.10">
    <property type="match status" value="1"/>
</dbReference>
<dbReference type="Pfam" id="PF12850">
    <property type="entry name" value="Metallophos_2"/>
    <property type="match status" value="1"/>
</dbReference>
<dbReference type="EMBL" id="DSUH01000257">
    <property type="protein sequence ID" value="HGU33408.1"/>
    <property type="molecule type" value="Genomic_DNA"/>
</dbReference>
<proteinExistence type="inferred from homology"/>
<gene>
    <name evidence="3" type="ORF">ENS29_11195</name>
</gene>
<dbReference type="PIRSF" id="PIRSF000883">
    <property type="entry name" value="Pesterase_MJ0912"/>
    <property type="match status" value="1"/>
</dbReference>
<dbReference type="InterPro" id="IPR029052">
    <property type="entry name" value="Metallo-depent_PP-like"/>
</dbReference>
<dbReference type="SUPFAM" id="SSF56300">
    <property type="entry name" value="Metallo-dependent phosphatases"/>
    <property type="match status" value="1"/>
</dbReference>
<dbReference type="InterPro" id="IPR050126">
    <property type="entry name" value="Ap4A_hydrolase"/>
</dbReference>
<name>A0A7C4RT06_9BACT</name>
<evidence type="ECO:0000259" key="2">
    <source>
        <dbReference type="Pfam" id="PF12850"/>
    </source>
</evidence>
<organism evidence="3">
    <name type="scientific">Desulfatirhabdium butyrativorans</name>
    <dbReference type="NCBI Taxonomy" id="340467"/>
    <lineage>
        <taxon>Bacteria</taxon>
        <taxon>Pseudomonadati</taxon>
        <taxon>Thermodesulfobacteriota</taxon>
        <taxon>Desulfobacteria</taxon>
        <taxon>Desulfobacterales</taxon>
        <taxon>Desulfatirhabdiaceae</taxon>
        <taxon>Desulfatirhabdium</taxon>
    </lineage>
</organism>
<dbReference type="InterPro" id="IPR024654">
    <property type="entry name" value="Calcineurin-like_PHP_lpxH"/>
</dbReference>
<protein>
    <recommendedName>
        <fullName evidence="2">Calcineurin-like phosphoesterase domain-containing protein</fullName>
    </recommendedName>
</protein>
<dbReference type="GO" id="GO:0016791">
    <property type="term" value="F:phosphatase activity"/>
    <property type="evidence" value="ECO:0007669"/>
    <property type="project" value="TreeGrafter"/>
</dbReference>
<dbReference type="CDD" id="cd00838">
    <property type="entry name" value="MPP_superfamily"/>
    <property type="match status" value="1"/>
</dbReference>
<feature type="domain" description="Calcineurin-like phosphoesterase" evidence="2">
    <location>
        <begin position="1"/>
        <end position="173"/>
    </location>
</feature>
<dbReference type="GO" id="GO:0005737">
    <property type="term" value="C:cytoplasm"/>
    <property type="evidence" value="ECO:0007669"/>
    <property type="project" value="TreeGrafter"/>
</dbReference>
<comment type="caution">
    <text evidence="3">The sequence shown here is derived from an EMBL/GenBank/DDBJ whole genome shotgun (WGS) entry which is preliminary data.</text>
</comment>
<accession>A0A7C4RT06</accession>